<dbReference type="InterPro" id="IPR013083">
    <property type="entry name" value="Znf_RING/FYVE/PHD"/>
</dbReference>
<evidence type="ECO:0000259" key="5">
    <source>
        <dbReference type="PROSITE" id="PS50119"/>
    </source>
</evidence>
<evidence type="ECO:0000256" key="4">
    <source>
        <dbReference type="PROSITE-ProRule" id="PRU00024"/>
    </source>
</evidence>
<organism evidence="6 7">
    <name type="scientific">Carlito syrichta</name>
    <name type="common">Philippine tarsier</name>
    <name type="synonym">Tarsius syrichta</name>
    <dbReference type="NCBI Taxonomy" id="1868482"/>
    <lineage>
        <taxon>Eukaryota</taxon>
        <taxon>Metazoa</taxon>
        <taxon>Chordata</taxon>
        <taxon>Craniata</taxon>
        <taxon>Vertebrata</taxon>
        <taxon>Euteleostomi</taxon>
        <taxon>Mammalia</taxon>
        <taxon>Eutheria</taxon>
        <taxon>Euarchontoglires</taxon>
        <taxon>Primates</taxon>
        <taxon>Haplorrhini</taxon>
        <taxon>Tarsiiformes</taxon>
        <taxon>Tarsiidae</taxon>
        <taxon>Carlito</taxon>
    </lineage>
</organism>
<dbReference type="CDD" id="cd19783">
    <property type="entry name" value="Bbox2_TRIM43-like"/>
    <property type="match status" value="1"/>
</dbReference>
<dbReference type="KEGG" id="csyr:103271418"/>
<keyword evidence="3" id="KW-0862">Zinc</keyword>
<dbReference type="Proteomes" id="UP000189704">
    <property type="component" value="Unplaced"/>
</dbReference>
<dbReference type="Pfam" id="PF15227">
    <property type="entry name" value="zf-C3HC4_4"/>
    <property type="match status" value="1"/>
</dbReference>
<dbReference type="GO" id="GO:0008270">
    <property type="term" value="F:zinc ion binding"/>
    <property type="evidence" value="ECO:0007669"/>
    <property type="project" value="UniProtKB-KW"/>
</dbReference>
<feature type="domain" description="B box-type" evidence="5">
    <location>
        <begin position="87"/>
        <end position="128"/>
    </location>
</feature>
<evidence type="ECO:0000313" key="7">
    <source>
        <dbReference type="RefSeq" id="XP_008067084.1"/>
    </source>
</evidence>
<dbReference type="RefSeq" id="XP_008067084.1">
    <property type="nucleotide sequence ID" value="XM_008068893.1"/>
</dbReference>
<dbReference type="Gene3D" id="3.30.160.60">
    <property type="entry name" value="Classic Zinc Finger"/>
    <property type="match status" value="1"/>
</dbReference>
<dbReference type="SUPFAM" id="SSF57845">
    <property type="entry name" value="B-box zinc-binding domain"/>
    <property type="match status" value="1"/>
</dbReference>
<dbReference type="Gene3D" id="3.30.40.10">
    <property type="entry name" value="Zinc/RING finger domain, C3HC4 (zinc finger)"/>
    <property type="match status" value="1"/>
</dbReference>
<dbReference type="SUPFAM" id="SSF57850">
    <property type="entry name" value="RING/U-box"/>
    <property type="match status" value="1"/>
</dbReference>
<evidence type="ECO:0000256" key="3">
    <source>
        <dbReference type="ARBA" id="ARBA00022833"/>
    </source>
</evidence>
<dbReference type="PROSITE" id="PS50119">
    <property type="entry name" value="ZF_BBOX"/>
    <property type="match status" value="1"/>
</dbReference>
<keyword evidence="6" id="KW-1185">Reference proteome</keyword>
<dbReference type="OrthoDB" id="654191at2759"/>
<evidence type="ECO:0000313" key="6">
    <source>
        <dbReference type="Proteomes" id="UP000189704"/>
    </source>
</evidence>
<proteinExistence type="predicted"/>
<dbReference type="InterPro" id="IPR050143">
    <property type="entry name" value="TRIM/RBCC"/>
</dbReference>
<dbReference type="GeneID" id="103271418"/>
<protein>
    <submittedName>
        <fullName evidence="7">Tripartite motif-containing protein 48</fullName>
    </submittedName>
</protein>
<dbReference type="PANTHER" id="PTHR24103">
    <property type="entry name" value="E3 UBIQUITIN-PROTEIN LIGASE TRIM"/>
    <property type="match status" value="1"/>
</dbReference>
<gene>
    <name evidence="7" type="primary">LOC103271418</name>
</gene>
<evidence type="ECO:0000256" key="1">
    <source>
        <dbReference type="ARBA" id="ARBA00022723"/>
    </source>
</evidence>
<name>A0A1U7U4A7_CARSF</name>
<dbReference type="Pfam" id="PF00643">
    <property type="entry name" value="zf-B_box"/>
    <property type="match status" value="1"/>
</dbReference>
<sequence length="178" mass="20769">MNSRLLQVFQKVTCPIYMKYFLDPVTIGCGHSFCRPYLYLSWQDSPVLAHCFECKSATQQRNFKTDVCMKKIASLARKASLWQFLNFEEQICGTNKEMKKMFCEVDKSLLCSLCSKSQEHGTHRLCPIEGAAEEQREKLLKKMHFLWEKACENHRNLNIEAIKMRSWEVSTMLLLPSS</sequence>
<reference evidence="7" key="1">
    <citation type="submission" date="2025-08" db="UniProtKB">
        <authorList>
            <consortium name="RefSeq"/>
        </authorList>
    </citation>
    <scope>IDENTIFICATION</scope>
</reference>
<accession>A0A1U7U4A7</accession>
<dbReference type="AlphaFoldDB" id="A0A1U7U4A7"/>
<evidence type="ECO:0000256" key="2">
    <source>
        <dbReference type="ARBA" id="ARBA00022771"/>
    </source>
</evidence>
<keyword evidence="2 4" id="KW-0863">Zinc-finger</keyword>
<dbReference type="InterPro" id="IPR000315">
    <property type="entry name" value="Znf_B-box"/>
</dbReference>
<keyword evidence="1" id="KW-0479">Metal-binding</keyword>